<feature type="transmembrane region" description="Helical" evidence="17">
    <location>
        <begin position="92"/>
        <end position="109"/>
    </location>
</feature>
<keyword evidence="10 19" id="KW-0418">Kinase</keyword>
<dbReference type="GO" id="GO:0005737">
    <property type="term" value="C:cytoplasm"/>
    <property type="evidence" value="ECO:0007669"/>
    <property type="project" value="UniProtKB-SubCell"/>
</dbReference>
<dbReference type="PRINTS" id="PR00344">
    <property type="entry name" value="BCTRLSENSOR"/>
</dbReference>
<dbReference type="SUPFAM" id="SSF55874">
    <property type="entry name" value="ATPase domain of HSP90 chaperone/DNA topoisomerase II/histidine kinase"/>
    <property type="match status" value="1"/>
</dbReference>
<keyword evidence="9" id="KW-0479">Metal-binding</keyword>
<proteinExistence type="predicted"/>
<dbReference type="InterPro" id="IPR011712">
    <property type="entry name" value="Sig_transdc_His_kin_sub3_dim/P"/>
</dbReference>
<dbReference type="PIRSF" id="PIRSF037434">
    <property type="entry name" value="STHK_ChrS"/>
    <property type="match status" value="1"/>
</dbReference>
<dbReference type="OrthoDB" id="144293at2"/>
<dbReference type="Proteomes" id="UP000431744">
    <property type="component" value="Unassembled WGS sequence"/>
</dbReference>
<dbReference type="Gene3D" id="1.20.5.1930">
    <property type="match status" value="1"/>
</dbReference>
<dbReference type="PROSITE" id="PS50109">
    <property type="entry name" value="HIS_KIN"/>
    <property type="match status" value="1"/>
</dbReference>
<evidence type="ECO:0000259" key="18">
    <source>
        <dbReference type="PROSITE" id="PS50109"/>
    </source>
</evidence>
<comment type="subcellular location">
    <subcellularLocation>
        <location evidence="3">Cytoplasm</location>
    </subcellularLocation>
</comment>
<dbReference type="InterPro" id="IPR003594">
    <property type="entry name" value="HATPase_dom"/>
</dbReference>
<evidence type="ECO:0000256" key="15">
    <source>
        <dbReference type="ARBA" id="ARBA00030800"/>
    </source>
</evidence>
<keyword evidence="20" id="KW-1185">Reference proteome</keyword>
<dbReference type="InterPro" id="IPR017205">
    <property type="entry name" value="Sig_transdc_His_kinase_ChrS"/>
</dbReference>
<dbReference type="GO" id="GO:0051539">
    <property type="term" value="F:4 iron, 4 sulfur cluster binding"/>
    <property type="evidence" value="ECO:0007669"/>
    <property type="project" value="UniProtKB-KW"/>
</dbReference>
<dbReference type="SMART" id="SM00387">
    <property type="entry name" value="HATPase_c"/>
    <property type="match status" value="1"/>
</dbReference>
<evidence type="ECO:0000256" key="12">
    <source>
        <dbReference type="ARBA" id="ARBA00023012"/>
    </source>
</evidence>
<evidence type="ECO:0000256" key="13">
    <source>
        <dbReference type="ARBA" id="ARBA00023014"/>
    </source>
</evidence>
<dbReference type="InterPro" id="IPR050482">
    <property type="entry name" value="Sensor_HK_TwoCompSys"/>
</dbReference>
<evidence type="ECO:0000256" key="17">
    <source>
        <dbReference type="SAM" id="Phobius"/>
    </source>
</evidence>
<organism evidence="19 20">
    <name type="scientific">Pseudoclavibacter endophyticus</name>
    <dbReference type="NCBI Taxonomy" id="1778590"/>
    <lineage>
        <taxon>Bacteria</taxon>
        <taxon>Bacillati</taxon>
        <taxon>Actinomycetota</taxon>
        <taxon>Actinomycetes</taxon>
        <taxon>Micrococcales</taxon>
        <taxon>Microbacteriaceae</taxon>
        <taxon>Pseudoclavibacter</taxon>
    </lineage>
</organism>
<dbReference type="EMBL" id="WBJY01000002">
    <property type="protein sequence ID" value="KAB1648094.1"/>
    <property type="molecule type" value="Genomic_DNA"/>
</dbReference>
<dbReference type="InterPro" id="IPR005467">
    <property type="entry name" value="His_kinase_dom"/>
</dbReference>
<dbReference type="EC" id="2.7.13.3" evidence="4"/>
<keyword evidence="17" id="KW-0472">Membrane</keyword>
<dbReference type="Gene3D" id="3.30.565.10">
    <property type="entry name" value="Histidine kinase-like ATPase, C-terminal domain"/>
    <property type="match status" value="1"/>
</dbReference>
<evidence type="ECO:0000256" key="6">
    <source>
        <dbReference type="ARBA" id="ARBA00022485"/>
    </source>
</evidence>
<keyword evidence="7" id="KW-0963">Cytoplasm</keyword>
<evidence type="ECO:0000313" key="20">
    <source>
        <dbReference type="Proteomes" id="UP000431744"/>
    </source>
</evidence>
<comment type="function">
    <text evidence="14">Member of the two-component regulatory system NreB/NreC involved in the control of dissimilatory nitrate/nitrite reduction in response to oxygen. NreB functions as a direct oxygen sensor histidine kinase which is autophosphorylated, in the absence of oxygen, probably at the conserved histidine residue, and transfers its phosphate group probably to a conserved aspartate residue of NreC. NreB/NreC activates the expression of the nitrate (narGHJI) and nitrite (nir) reductase operons, as well as the putative nitrate transporter gene narT.</text>
</comment>
<dbReference type="CDD" id="cd16917">
    <property type="entry name" value="HATPase_UhpB-NarQ-NarX-like"/>
    <property type="match status" value="1"/>
</dbReference>
<dbReference type="GO" id="GO:0000155">
    <property type="term" value="F:phosphorelay sensor kinase activity"/>
    <property type="evidence" value="ECO:0007669"/>
    <property type="project" value="InterPro"/>
</dbReference>
<evidence type="ECO:0000313" key="19">
    <source>
        <dbReference type="EMBL" id="KAB1648094.1"/>
    </source>
</evidence>
<dbReference type="GO" id="GO:0046983">
    <property type="term" value="F:protein dimerization activity"/>
    <property type="evidence" value="ECO:0007669"/>
    <property type="project" value="InterPro"/>
</dbReference>
<evidence type="ECO:0000256" key="11">
    <source>
        <dbReference type="ARBA" id="ARBA00023004"/>
    </source>
</evidence>
<evidence type="ECO:0000256" key="3">
    <source>
        <dbReference type="ARBA" id="ARBA00004496"/>
    </source>
</evidence>
<evidence type="ECO:0000256" key="9">
    <source>
        <dbReference type="ARBA" id="ARBA00022723"/>
    </source>
</evidence>
<comment type="caution">
    <text evidence="19">The sequence shown here is derived from an EMBL/GenBank/DDBJ whole genome shotgun (WGS) entry which is preliminary data.</text>
</comment>
<keyword evidence="17" id="KW-1133">Transmembrane helix</keyword>
<comment type="cofactor">
    <cofactor evidence="2">
        <name>[4Fe-4S] cluster</name>
        <dbReference type="ChEBI" id="CHEBI:49883"/>
    </cofactor>
</comment>
<evidence type="ECO:0000256" key="14">
    <source>
        <dbReference type="ARBA" id="ARBA00024827"/>
    </source>
</evidence>
<keyword evidence="13" id="KW-0411">Iron-sulfur</keyword>
<protein>
    <recommendedName>
        <fullName evidence="5">Oxygen sensor histidine kinase NreB</fullName>
        <ecNumber evidence="4">2.7.13.3</ecNumber>
    </recommendedName>
    <alternativeName>
        <fullName evidence="15">Nitrogen regulation protein B</fullName>
    </alternativeName>
</protein>
<accession>A0A6H9WGF3</accession>
<evidence type="ECO:0000256" key="10">
    <source>
        <dbReference type="ARBA" id="ARBA00022777"/>
    </source>
</evidence>
<feature type="transmembrane region" description="Helical" evidence="17">
    <location>
        <begin position="121"/>
        <end position="150"/>
    </location>
</feature>
<gene>
    <name evidence="19" type="ORF">F8O04_10220</name>
</gene>
<evidence type="ECO:0000256" key="16">
    <source>
        <dbReference type="SAM" id="MobiDB-lite"/>
    </source>
</evidence>
<evidence type="ECO:0000256" key="4">
    <source>
        <dbReference type="ARBA" id="ARBA00012438"/>
    </source>
</evidence>
<dbReference type="GO" id="GO:0016020">
    <property type="term" value="C:membrane"/>
    <property type="evidence" value="ECO:0007669"/>
    <property type="project" value="InterPro"/>
</dbReference>
<keyword evidence="11" id="KW-0408">Iron</keyword>
<keyword evidence="6" id="KW-0004">4Fe-4S</keyword>
<dbReference type="PANTHER" id="PTHR24421">
    <property type="entry name" value="NITRATE/NITRITE SENSOR PROTEIN NARX-RELATED"/>
    <property type="match status" value="1"/>
</dbReference>
<keyword evidence="8" id="KW-0808">Transferase</keyword>
<dbReference type="InterPro" id="IPR004358">
    <property type="entry name" value="Sig_transdc_His_kin-like_C"/>
</dbReference>
<feature type="transmembrane region" description="Helical" evidence="17">
    <location>
        <begin position="189"/>
        <end position="210"/>
    </location>
</feature>
<comment type="catalytic activity">
    <reaction evidence="1">
        <text>ATP + protein L-histidine = ADP + protein N-phospho-L-histidine.</text>
        <dbReference type="EC" id="2.7.13.3"/>
    </reaction>
</comment>
<evidence type="ECO:0000256" key="7">
    <source>
        <dbReference type="ARBA" id="ARBA00022490"/>
    </source>
</evidence>
<feature type="transmembrane region" description="Helical" evidence="17">
    <location>
        <begin position="162"/>
        <end position="182"/>
    </location>
</feature>
<dbReference type="Pfam" id="PF02518">
    <property type="entry name" value="HATPase_c"/>
    <property type="match status" value="1"/>
</dbReference>
<dbReference type="Pfam" id="PF07730">
    <property type="entry name" value="HisKA_3"/>
    <property type="match status" value="1"/>
</dbReference>
<keyword evidence="12" id="KW-0902">Two-component regulatory system</keyword>
<reference evidence="19 20" key="1">
    <citation type="submission" date="2019-09" db="EMBL/GenBank/DDBJ databases">
        <title>Phylogeny of genus Pseudoclavibacter and closely related genus.</title>
        <authorList>
            <person name="Li Y."/>
        </authorList>
    </citation>
    <scope>NUCLEOTIDE SEQUENCE [LARGE SCALE GENOMIC DNA]</scope>
    <source>
        <strain evidence="19 20">EGI 60007</strain>
    </source>
</reference>
<feature type="domain" description="Histidine kinase" evidence="18">
    <location>
        <begin position="245"/>
        <end position="469"/>
    </location>
</feature>
<keyword evidence="17" id="KW-0812">Transmembrane</keyword>
<evidence type="ECO:0000256" key="2">
    <source>
        <dbReference type="ARBA" id="ARBA00001966"/>
    </source>
</evidence>
<evidence type="ECO:0000256" key="5">
    <source>
        <dbReference type="ARBA" id="ARBA00017322"/>
    </source>
</evidence>
<evidence type="ECO:0000256" key="1">
    <source>
        <dbReference type="ARBA" id="ARBA00000085"/>
    </source>
</evidence>
<dbReference type="AlphaFoldDB" id="A0A6H9WGF3"/>
<feature type="region of interest" description="Disordered" evidence="16">
    <location>
        <begin position="451"/>
        <end position="483"/>
    </location>
</feature>
<dbReference type="GO" id="GO:0046872">
    <property type="term" value="F:metal ion binding"/>
    <property type="evidence" value="ECO:0007669"/>
    <property type="project" value="UniProtKB-KW"/>
</dbReference>
<feature type="transmembrane region" description="Helical" evidence="17">
    <location>
        <begin position="60"/>
        <end position="80"/>
    </location>
</feature>
<dbReference type="InterPro" id="IPR036890">
    <property type="entry name" value="HATPase_C_sf"/>
</dbReference>
<evidence type="ECO:0000256" key="8">
    <source>
        <dbReference type="ARBA" id="ARBA00022679"/>
    </source>
</evidence>
<name>A0A6H9WGF3_9MICO</name>
<sequence>MDPRARLRRGTDGRHNAAVGREAAGFCEAVDMTEHRESGLPGAQAAAVPARSTSLERVPWWDIMFTAVPAVSAVALWLYAMAEPPDDQWRCWLAAGLVGLLVGFWFAIARRRVGPTPAGYASLLVFSLIIAACIVLVPVLGILQAVLYPYLWTTLDNTARSIVATLSFALGVALAAVLFGGLDEALVTIFAQILSVMLSIGIGLALTYAWNVAEERQLLVDELTRTQERLRELSRQTGVSLERERLSRELHDTLAQTLAGLSLLSERAARGAHRRLDGDDPVLAQLDQLADLAKTALAETRALIAESAPVHDDSGTTLEEAIDRLVERFRRETGIGIEVELGRDDTGLPALPRDHEVVLLRCLQECLANVRRHARATRARVRLTTCSARRPGQGLGGATAAEVGSAGGGGLAVRLTVADDGRGFDPAESTAGFGLPSLRERARLLDGEVEIDSRPGEGSTVTITLPFPGSSASHGHEMNGTAA</sequence>